<dbReference type="AlphaFoldDB" id="A0A2T0HIZ6"/>
<dbReference type="EMBL" id="PVUH01000070">
    <property type="protein sequence ID" value="PRW83036.1"/>
    <property type="molecule type" value="Genomic_DNA"/>
</dbReference>
<evidence type="ECO:0000313" key="1">
    <source>
        <dbReference type="EMBL" id="PRW83036.1"/>
    </source>
</evidence>
<feature type="non-terminal residue" evidence="1">
    <location>
        <position position="698"/>
    </location>
</feature>
<reference evidence="1 2" key="1">
    <citation type="submission" date="2018-03" db="EMBL/GenBank/DDBJ databases">
        <title>Blue discolouration in mozzarella cheese caused by Pseudomonas fluorescens.</title>
        <authorList>
            <person name="Chiesa F."/>
            <person name="Dalmasso A."/>
            <person name="Lomonaco S."/>
        </authorList>
    </citation>
    <scope>NUCLEOTIDE SEQUENCE [LARGE SCALE GENOMIC DNA]</scope>
    <source>
        <strain evidence="1 2">11293</strain>
    </source>
</reference>
<protein>
    <submittedName>
        <fullName evidence="1">Uncharacterized protein</fullName>
    </submittedName>
</protein>
<evidence type="ECO:0000313" key="2">
    <source>
        <dbReference type="Proteomes" id="UP000239731"/>
    </source>
</evidence>
<organism evidence="1 2">
    <name type="scientific">Pseudomonas fluorescens</name>
    <dbReference type="NCBI Taxonomy" id="294"/>
    <lineage>
        <taxon>Bacteria</taxon>
        <taxon>Pseudomonadati</taxon>
        <taxon>Pseudomonadota</taxon>
        <taxon>Gammaproteobacteria</taxon>
        <taxon>Pseudomonadales</taxon>
        <taxon>Pseudomonadaceae</taxon>
        <taxon>Pseudomonas</taxon>
    </lineage>
</organism>
<proteinExistence type="predicted"/>
<name>A0A2T0HIZ6_PSEFL</name>
<comment type="caution">
    <text evidence="1">The sequence shown here is derived from an EMBL/GenBank/DDBJ whole genome shotgun (WGS) entry which is preliminary data.</text>
</comment>
<gene>
    <name evidence="1" type="ORF">C7A10_31720</name>
</gene>
<feature type="non-terminal residue" evidence="1">
    <location>
        <position position="1"/>
    </location>
</feature>
<sequence length="698" mass="76630">QALAGVKIIIRYWLNMRAYDLITLAWGSQVVQHRVQPGEVGRDITLTVDYATISAAGNNRLTRVAYQVRDAGGNLPEERARWSAVSLIDVHLNEVRPEAPWLQFPDTGTKIDLAELGSWDVEVALWVLSQEASAYSHVTLIWAGLDSEGNSIPYTHTEELSRAGLYTFEVPNALVSAIAEGSASVHALYQNGAVQQPSEKLYLDVIGQVVRWPAPTIDEDQGGHIEPDVDATVRFPLQGSWPKDGYIEVIFRVSSADNTIEHRIGREVDDIPPTAGGDLLFTVYPDELRRFDGHLTDVFYAHTRPGGRPQESLRLQIVVGQIKRTMPKPIVDKAISGQLNPDDVGAYATVFAPFGETLRGDWIRMYWLGRGARTEVPVQVAVNGATTAHDIEKYYVENNLDESVTVFYTLTRSDEAMPRYSEITEVLISRGVGELPSPTLRETQTTGPDTAELEPLRVQQGTQLVVSYVGMRNSDSIKVTMNGADNGGSPDIPAKPGNEALQEVAFDISRAAIAANIRDHATTVKYQYVVTRAGVSVTSATLTVTVRPIPQSELAKTVIRLNEANSATKVLDLDSFVGNAMAHVGTWPFITAPYPVSLKFFGRTTANVAHDLTLFSFNSSYVNPNWVAQGRYEYRLLRTYLDGLGHGTKLRMEFKAAVSLSKVEAEAISFPVVEYTVNTLPAEFPVPKLTQATGTGTS</sequence>
<dbReference type="Proteomes" id="UP000239731">
    <property type="component" value="Unassembled WGS sequence"/>
</dbReference>
<dbReference type="RefSeq" id="WP_181196963.1">
    <property type="nucleotide sequence ID" value="NZ_PVUH01000070.1"/>
</dbReference>
<accession>A0A2T0HIZ6</accession>